<dbReference type="GO" id="GO:0016810">
    <property type="term" value="F:hydrolase activity, acting on carbon-nitrogen (but not peptide) bonds"/>
    <property type="evidence" value="ECO:0007669"/>
    <property type="project" value="InterPro"/>
</dbReference>
<proteinExistence type="predicted"/>
<keyword evidence="2" id="KW-0378">Hydrolase</keyword>
<dbReference type="InterPro" id="IPR032466">
    <property type="entry name" value="Metal_Hydrolase"/>
</dbReference>
<dbReference type="AlphaFoldDB" id="A0A4S4FV12"/>
<dbReference type="InterPro" id="IPR011059">
    <property type="entry name" value="Metal-dep_hydrolase_composite"/>
</dbReference>
<dbReference type="Pfam" id="PF07969">
    <property type="entry name" value="Amidohydro_3"/>
    <property type="match status" value="1"/>
</dbReference>
<feature type="non-terminal residue" evidence="2">
    <location>
        <position position="344"/>
    </location>
</feature>
<evidence type="ECO:0000313" key="3">
    <source>
        <dbReference type="Proteomes" id="UP000308978"/>
    </source>
</evidence>
<dbReference type="Gene3D" id="2.30.40.10">
    <property type="entry name" value="Urease, subunit C, domain 1"/>
    <property type="match status" value="1"/>
</dbReference>
<dbReference type="EMBL" id="SSTJ01000035">
    <property type="protein sequence ID" value="THG34720.1"/>
    <property type="molecule type" value="Genomic_DNA"/>
</dbReference>
<name>A0A4S4FV12_9ACTN</name>
<dbReference type="PANTHER" id="PTHR22642:SF2">
    <property type="entry name" value="PROTEIN LONG AFTER FAR-RED 3"/>
    <property type="match status" value="1"/>
</dbReference>
<dbReference type="InterPro" id="IPR013108">
    <property type="entry name" value="Amidohydro_3"/>
</dbReference>
<feature type="domain" description="Amidohydrolase 3" evidence="1">
    <location>
        <begin position="26"/>
        <end position="341"/>
    </location>
</feature>
<evidence type="ECO:0000259" key="1">
    <source>
        <dbReference type="Pfam" id="PF07969"/>
    </source>
</evidence>
<dbReference type="Proteomes" id="UP000308978">
    <property type="component" value="Unassembled WGS sequence"/>
</dbReference>
<accession>A0A4S4FV12</accession>
<organism evidence="2 3">
    <name type="scientific">Adlercreutzia caecimuris</name>
    <dbReference type="NCBI Taxonomy" id="671266"/>
    <lineage>
        <taxon>Bacteria</taxon>
        <taxon>Bacillati</taxon>
        <taxon>Actinomycetota</taxon>
        <taxon>Coriobacteriia</taxon>
        <taxon>Eggerthellales</taxon>
        <taxon>Eggerthellaceae</taxon>
        <taxon>Adlercreutzia</taxon>
    </lineage>
</organism>
<gene>
    <name evidence="2" type="ORF">E5986_11630</name>
</gene>
<dbReference type="SUPFAM" id="SSF51556">
    <property type="entry name" value="Metallo-dependent hydrolases"/>
    <property type="match status" value="1"/>
</dbReference>
<dbReference type="Gene3D" id="3.10.310.70">
    <property type="match status" value="1"/>
</dbReference>
<sequence>MLVDDEGRIAFVGPLEEARKRAEGAEEVDLGGAAVLPGLIDPHSHFTGALQYLLYADLSACTSFAEITETLKAFAAENNIGPDGVIMGNGYDQNNLVEQRHPDKSVLNAVSEDTPVLITHVSNHMGVANDCLLKLAGITPTTPDPEGGRYGRMDGTGDLDGYAEEPAAMNPFYAVTTPRLGLDFAAMVPAMQRIYLEHGVTTCQDGATAPDMAGVLVSLAKAGLLKMDIVAYPMWGTDVMATLAANPEYDSQDYHGHFRFGGLKMFLDGSPQGLTAWMTEPYVEGPDGERDWVAYGTMTDEDAAAFAKIAIDSNHQLLCHCNGDAAADQLLRVYEAARDASDNP</sequence>
<dbReference type="Gene3D" id="3.20.20.140">
    <property type="entry name" value="Metal-dependent hydrolases"/>
    <property type="match status" value="1"/>
</dbReference>
<dbReference type="PANTHER" id="PTHR22642">
    <property type="entry name" value="IMIDAZOLONEPROPIONASE"/>
    <property type="match status" value="1"/>
</dbReference>
<protein>
    <submittedName>
        <fullName evidence="2">Amidohydrolase</fullName>
    </submittedName>
</protein>
<dbReference type="SUPFAM" id="SSF51338">
    <property type="entry name" value="Composite domain of metallo-dependent hydrolases"/>
    <property type="match status" value="1"/>
</dbReference>
<evidence type="ECO:0000313" key="2">
    <source>
        <dbReference type="EMBL" id="THG34720.1"/>
    </source>
</evidence>
<comment type="caution">
    <text evidence="2">The sequence shown here is derived from an EMBL/GenBank/DDBJ whole genome shotgun (WGS) entry which is preliminary data.</text>
</comment>
<reference evidence="2 3" key="1">
    <citation type="submission" date="2019-04" db="EMBL/GenBank/DDBJ databases">
        <title>Microbes associate with the intestines of laboratory mice.</title>
        <authorList>
            <person name="Navarre W."/>
            <person name="Wong E."/>
            <person name="Huang K.C."/>
            <person name="Tropini C."/>
            <person name="Ng K."/>
            <person name="Yu B."/>
        </authorList>
    </citation>
    <scope>NUCLEOTIDE SEQUENCE [LARGE SCALE GENOMIC DNA]</scope>
    <source>
        <strain evidence="2 3">NM80_B27</strain>
    </source>
</reference>